<gene>
    <name evidence="1" type="ORF">UFOPK3564_00303</name>
</gene>
<reference evidence="1" key="1">
    <citation type="submission" date="2020-05" db="EMBL/GenBank/DDBJ databases">
        <authorList>
            <person name="Chiriac C."/>
            <person name="Salcher M."/>
            <person name="Ghai R."/>
            <person name="Kavagutti S V."/>
        </authorList>
    </citation>
    <scope>NUCLEOTIDE SEQUENCE</scope>
</reference>
<sequence length="113" mass="12230">MSDLYDQRRTAAGQTALGAAPDADRLAQLEADRDELLAVARLLLHGAGVDRRGIRDEAGGWVAAVYPVDHLRRRAEDCSSTSGQHTFWLTNAQVAQAADVLERFAGEPDGDSR</sequence>
<evidence type="ECO:0000313" key="1">
    <source>
        <dbReference type="EMBL" id="CAB4896033.1"/>
    </source>
</evidence>
<accession>A0A6J7FWK0</accession>
<dbReference type="EMBL" id="CAFBMK010000010">
    <property type="protein sequence ID" value="CAB4896033.1"/>
    <property type="molecule type" value="Genomic_DNA"/>
</dbReference>
<name>A0A6J7FWK0_9ZZZZ</name>
<organism evidence="1">
    <name type="scientific">freshwater metagenome</name>
    <dbReference type="NCBI Taxonomy" id="449393"/>
    <lineage>
        <taxon>unclassified sequences</taxon>
        <taxon>metagenomes</taxon>
        <taxon>ecological metagenomes</taxon>
    </lineage>
</organism>
<protein>
    <submittedName>
        <fullName evidence="1">Unannotated protein</fullName>
    </submittedName>
</protein>
<dbReference type="AlphaFoldDB" id="A0A6J7FWK0"/>
<proteinExistence type="predicted"/>